<dbReference type="Gene3D" id="6.10.250.2140">
    <property type="match status" value="1"/>
</dbReference>
<evidence type="ECO:0000256" key="1">
    <source>
        <dbReference type="SAM" id="SignalP"/>
    </source>
</evidence>
<dbReference type="InterPro" id="IPR021236">
    <property type="entry name" value="Uncharacterised_YfdX"/>
</dbReference>
<dbReference type="RefSeq" id="WP_000748277.1">
    <property type="nucleotide sequence ID" value="NZ_CP082930.1"/>
</dbReference>
<dbReference type="EMBL" id="AALLJB010000059">
    <property type="protein sequence ID" value="EDA8246799.1"/>
    <property type="molecule type" value="Genomic_DNA"/>
</dbReference>
<proteinExistence type="predicted"/>
<accession>A0A5J1SWW7</accession>
<protein>
    <submittedName>
        <fullName evidence="4">YfdX family protein</fullName>
    </submittedName>
</protein>
<organism evidence="4">
    <name type="scientific">Salmonella enterica subsp. enterica serovar London</name>
    <dbReference type="NCBI Taxonomy" id="149390"/>
    <lineage>
        <taxon>Bacteria</taxon>
        <taxon>Pseudomonadati</taxon>
        <taxon>Pseudomonadota</taxon>
        <taxon>Gammaproteobacteria</taxon>
        <taxon>Enterobacterales</taxon>
        <taxon>Enterobacteriaceae</taxon>
        <taxon>Salmonella</taxon>
    </lineage>
</organism>
<comment type="caution">
    <text evidence="4">The sequence shown here is derived from an EMBL/GenBank/DDBJ whole genome shotgun (WGS) entry which is preliminary data.</text>
</comment>
<evidence type="ECO:0000313" key="2">
    <source>
        <dbReference type="EMBL" id="EBW5674104.1"/>
    </source>
</evidence>
<dbReference type="AlphaFoldDB" id="A0A5J1SWW7"/>
<evidence type="ECO:0000313" key="3">
    <source>
        <dbReference type="EMBL" id="EBZ4208263.1"/>
    </source>
</evidence>
<sequence length="211" mass="22993">MKKSILAMTLTTVLSVSGAAFADTGADTGTAPQTTGSPLTASQWRTVDNIAKIGNEAMQDVQLARVSLFNGDTKSAKKLLSDAQQKINDDKTDWTKFIKKDKKTPVDGDNYIVINASMSINEDYQASDEKTKAIKNANEKLKKGDKKGAIETLKLAGITVVENEVLMPLKQTRTDIQKAIALFDDGKYYQANLMLLSAEEGIILDSETIQE</sequence>
<feature type="signal peptide" evidence="1">
    <location>
        <begin position="1"/>
        <end position="22"/>
    </location>
</feature>
<gene>
    <name evidence="4" type="ORF">A4I94_20635</name>
    <name evidence="2" type="ORF">DPY77_23570</name>
    <name evidence="3" type="ORF">EBC19_23340</name>
</gene>
<dbReference type="Pfam" id="PF10938">
    <property type="entry name" value="YfdX"/>
    <property type="match status" value="1"/>
</dbReference>
<evidence type="ECO:0000313" key="4">
    <source>
        <dbReference type="EMBL" id="EDA8246799.1"/>
    </source>
</evidence>
<feature type="chain" id="PRO_5036145650" evidence="1">
    <location>
        <begin position="23"/>
        <end position="211"/>
    </location>
</feature>
<keyword evidence="1" id="KW-0732">Signal</keyword>
<name>A0A5J1SWW7_SALET</name>
<reference evidence="4" key="1">
    <citation type="submission" date="2018-07" db="EMBL/GenBank/DDBJ databases">
        <authorList>
            <person name="Ashton P.M."/>
            <person name="Dallman T."/>
            <person name="Nair S."/>
            <person name="De Pinna E."/>
            <person name="Peters T."/>
            <person name="Grant K."/>
        </authorList>
    </citation>
    <scope>NUCLEOTIDE SEQUENCE</scope>
    <source>
        <strain evidence="4">186598</strain>
        <strain evidence="2">196404</strain>
        <strain evidence="3">623457</strain>
    </source>
</reference>
<dbReference type="NCBIfam" id="NF007645">
    <property type="entry name" value="PRK10316.1"/>
    <property type="match status" value="1"/>
</dbReference>
<dbReference type="Gene3D" id="1.20.120.1940">
    <property type="entry name" value="YfdX protein domain"/>
    <property type="match status" value="1"/>
</dbReference>
<dbReference type="EMBL" id="AAHISR010000041">
    <property type="protein sequence ID" value="EBW5674104.1"/>
    <property type="molecule type" value="Genomic_DNA"/>
</dbReference>
<dbReference type="EMBL" id="AAHRBT010000039">
    <property type="protein sequence ID" value="EBZ4208263.1"/>
    <property type="molecule type" value="Genomic_DNA"/>
</dbReference>